<dbReference type="SMART" id="SM00471">
    <property type="entry name" value="HDc"/>
    <property type="match status" value="1"/>
</dbReference>
<dbReference type="RefSeq" id="WP_217067165.1">
    <property type="nucleotide sequence ID" value="NZ_JAHQCS010000120.1"/>
</dbReference>
<dbReference type="InterPro" id="IPR003607">
    <property type="entry name" value="HD/PDEase_dom"/>
</dbReference>
<evidence type="ECO:0000313" key="2">
    <source>
        <dbReference type="EMBL" id="MBU9712992.1"/>
    </source>
</evidence>
<sequence length="368" mass="41004">MKLRSVQSLQVKDVLAKAIYNEQGQVLLNHGVSLSEGMIKRLKQKGISFVYIDDSDTSDIYVDDVVKDSTRQESIKTIRENFETISKLNNMGKSIDVDKLSPSFSKVVKNILTDIQGHKQAVSMLSDVFCYDSYIFHHSLNVTVYSLAFGKKYGLNEKQLHELGMGAILHDVGKIAVPVEVLNKQGKLTEEEFKLIQEHSTIGFDLLRRSSTISLLTAHCAYQHHERMDGSGYPRGLKGKDIHLYAKLIGIADVFDAVTGNRVYRKARLPHEALEILYAGANTLFDKGMVETFAKTVALYPIGLEVTLSDGKVGIVSKHNGEMTARPVVRVLKEDGEKVQPYEINLMEKLDVTIVACEISLSQNVEAS</sequence>
<keyword evidence="3" id="KW-1185">Reference proteome</keyword>
<dbReference type="EMBL" id="JAHQCS010000120">
    <property type="protein sequence ID" value="MBU9712992.1"/>
    <property type="molecule type" value="Genomic_DNA"/>
</dbReference>
<dbReference type="Proteomes" id="UP000784880">
    <property type="component" value="Unassembled WGS sequence"/>
</dbReference>
<feature type="domain" description="HD-GYP" evidence="1">
    <location>
        <begin position="113"/>
        <end position="309"/>
    </location>
</feature>
<reference evidence="2 3" key="1">
    <citation type="submission" date="2021-06" db="EMBL/GenBank/DDBJ databases">
        <title>Bacillus sp. RD4P76, an endophyte from a halophyte.</title>
        <authorList>
            <person name="Sun J.-Q."/>
        </authorList>
    </citation>
    <scope>NUCLEOTIDE SEQUENCE [LARGE SCALE GENOMIC DNA]</scope>
    <source>
        <strain evidence="2 3">CGMCC 1.15917</strain>
    </source>
</reference>
<dbReference type="PANTHER" id="PTHR43155:SF2">
    <property type="entry name" value="CYCLIC DI-GMP PHOSPHODIESTERASE PA4108"/>
    <property type="match status" value="1"/>
</dbReference>
<dbReference type="PROSITE" id="PS51832">
    <property type="entry name" value="HD_GYP"/>
    <property type="match status" value="1"/>
</dbReference>
<dbReference type="PANTHER" id="PTHR43155">
    <property type="entry name" value="CYCLIC DI-GMP PHOSPHODIESTERASE PA4108-RELATED"/>
    <property type="match status" value="1"/>
</dbReference>
<organism evidence="2 3">
    <name type="scientific">Evansella tamaricis</name>
    <dbReference type="NCBI Taxonomy" id="2069301"/>
    <lineage>
        <taxon>Bacteria</taxon>
        <taxon>Bacillati</taxon>
        <taxon>Bacillota</taxon>
        <taxon>Bacilli</taxon>
        <taxon>Bacillales</taxon>
        <taxon>Bacillaceae</taxon>
        <taxon>Evansella</taxon>
    </lineage>
</organism>
<proteinExistence type="predicted"/>
<gene>
    <name evidence="2" type="ORF">KS419_14775</name>
</gene>
<dbReference type="Pfam" id="PF13487">
    <property type="entry name" value="HD_5"/>
    <property type="match status" value="1"/>
</dbReference>
<protein>
    <submittedName>
        <fullName evidence="2">HD-GYP domain-containing protein</fullName>
    </submittedName>
</protein>
<accession>A0ABS6JH84</accession>
<comment type="caution">
    <text evidence="2">The sequence shown here is derived from an EMBL/GenBank/DDBJ whole genome shotgun (WGS) entry which is preliminary data.</text>
</comment>
<evidence type="ECO:0000313" key="3">
    <source>
        <dbReference type="Proteomes" id="UP000784880"/>
    </source>
</evidence>
<name>A0ABS6JH84_9BACI</name>
<dbReference type="CDD" id="cd00077">
    <property type="entry name" value="HDc"/>
    <property type="match status" value="1"/>
</dbReference>
<evidence type="ECO:0000259" key="1">
    <source>
        <dbReference type="PROSITE" id="PS51832"/>
    </source>
</evidence>
<dbReference type="InterPro" id="IPR037522">
    <property type="entry name" value="HD_GYP_dom"/>
</dbReference>